<dbReference type="GO" id="GO:0005198">
    <property type="term" value="F:structural molecule activity"/>
    <property type="evidence" value="ECO:0007669"/>
    <property type="project" value="InterPro"/>
</dbReference>
<proteinExistence type="predicted"/>
<dbReference type="Proteomes" id="UP000219285">
    <property type="component" value="Chromosome"/>
</dbReference>
<name>A0A6M4MHV0_9ALTE</name>
<protein>
    <submittedName>
        <fullName evidence="1">Phage portal protein</fullName>
    </submittedName>
</protein>
<reference evidence="2" key="1">
    <citation type="submission" date="2014-12" db="EMBL/GenBank/DDBJ databases">
        <title>Complete genome sequence of a multi-drug resistant Klebsiella pneumoniae.</title>
        <authorList>
            <person name="Hua X."/>
            <person name="Chen Q."/>
            <person name="Li X."/>
            <person name="Feng Y."/>
            <person name="Ruan Z."/>
            <person name="Yu Y."/>
        </authorList>
    </citation>
    <scope>NUCLEOTIDE SEQUENCE [LARGE SCALE GENOMIC DNA]</scope>
    <source>
        <strain evidence="2">5.12</strain>
    </source>
</reference>
<dbReference type="GO" id="GO:0019068">
    <property type="term" value="P:virion assembly"/>
    <property type="evidence" value="ECO:0007669"/>
    <property type="project" value="InterPro"/>
</dbReference>
<evidence type="ECO:0000313" key="2">
    <source>
        <dbReference type="Proteomes" id="UP000219285"/>
    </source>
</evidence>
<dbReference type="Pfam" id="PF05136">
    <property type="entry name" value="Phage_portal_2"/>
    <property type="match status" value="1"/>
</dbReference>
<keyword evidence="2" id="KW-1185">Reference proteome</keyword>
<dbReference type="InterPro" id="IPR006429">
    <property type="entry name" value="Phage_lambda_portal"/>
</dbReference>
<dbReference type="KEGG" id="apel:CA267_001775"/>
<organism evidence="1 2">
    <name type="scientific">Alteromonas pelagimontana</name>
    <dbReference type="NCBI Taxonomy" id="1858656"/>
    <lineage>
        <taxon>Bacteria</taxon>
        <taxon>Pseudomonadati</taxon>
        <taxon>Pseudomonadota</taxon>
        <taxon>Gammaproteobacteria</taxon>
        <taxon>Alteromonadales</taxon>
        <taxon>Alteromonadaceae</taxon>
        <taxon>Alteromonas/Salinimonas group</taxon>
        <taxon>Alteromonas</taxon>
    </lineage>
</organism>
<sequence>MASAFRGASGGFGNQLSDWMPTLKTADAGILPDLQMGSARADDLVKNHGYASGAVQLHVDNIVGSHFRLSYKPNWRSLGISEQDSRAMAADVESAWKEHAEDPVGCYLDAERKRTFTMMAREVVATHVNLGEAMASAEWISRSGSLFKTAIKMVSPKRVSNPLGVPDSERLRGGVEQDRYSSAIAYHVLNPRYGIGESLNGFNSGGWRRVPRETRWGRQQFIHIFEPREDGQTRAATQFMAVMEQLFMIDKLQMTKLQNAVVSAMYAAVIESELDSQTAHDMILGASTGGGNVQQGLTNMLAFSGQFHQGANVKMNGVKIPHLFPGESLNLKTPGNADNGFADLESAILRYTAAGMNMSYEQLARDYSKVNYSSARASMMESWRYFIGRRKVIPARFGASVFSLWFEEAIQRGYLTLPRKAKYNFYERKSAWCNTEWIGTGRLAIDGLKEVKEAVLRIESGLSTYEKELATMGEDYQEVFSQQVREAEERKTAGLPPPSWAQVTRFNETVEPEEQNPQTQGKAA</sequence>
<evidence type="ECO:0000313" key="1">
    <source>
        <dbReference type="EMBL" id="QJR82699.1"/>
    </source>
</evidence>
<accession>A0A6M4MHV0</accession>
<dbReference type="EMBL" id="CP052766">
    <property type="protein sequence ID" value="QJR82699.1"/>
    <property type="molecule type" value="Genomic_DNA"/>
</dbReference>
<gene>
    <name evidence="1" type="ORF">CA267_001775</name>
</gene>
<reference evidence="1 2" key="2">
    <citation type="submission" date="2020-04" db="EMBL/GenBank/DDBJ databases">
        <title>Complete genome sequence of Alteromonas pelagimontana 5.12T.</title>
        <authorList>
            <person name="Sinha R.K."/>
            <person name="Krishnan K.P."/>
            <person name="Kurian J.P."/>
        </authorList>
    </citation>
    <scope>NUCLEOTIDE SEQUENCE [LARGE SCALE GENOMIC DNA]</scope>
    <source>
        <strain evidence="1 2">5.12</strain>
    </source>
</reference>
<dbReference type="AlphaFoldDB" id="A0A6M4MHV0"/>
<dbReference type="OrthoDB" id="622132at2"/>
<dbReference type="NCBIfam" id="TIGR01539">
    <property type="entry name" value="portal_lambda"/>
    <property type="match status" value="1"/>
</dbReference>